<keyword evidence="2" id="KW-1185">Reference proteome</keyword>
<dbReference type="InterPro" id="IPR050696">
    <property type="entry name" value="FtsA/MreB"/>
</dbReference>
<organism evidence="1 2">
    <name type="scientific">Anaerotruncus massiliensis</name>
    <name type="common">ex Liu et al. 2021</name>
    <dbReference type="NCBI Taxonomy" id="2321404"/>
    <lineage>
        <taxon>Bacteria</taxon>
        <taxon>Bacillati</taxon>
        <taxon>Bacillota</taxon>
        <taxon>Clostridia</taxon>
        <taxon>Eubacteriales</taxon>
        <taxon>Oscillospiraceae</taxon>
        <taxon>Anaerotruncus</taxon>
    </lineage>
</organism>
<dbReference type="PANTHER" id="PTHR32432">
    <property type="entry name" value="CELL DIVISION PROTEIN FTSA-RELATED"/>
    <property type="match status" value="1"/>
</dbReference>
<dbReference type="InterPro" id="IPR005883">
    <property type="entry name" value="PilM"/>
</dbReference>
<gene>
    <name evidence="1" type="ORF">D4A47_12700</name>
</gene>
<dbReference type="PANTHER" id="PTHR32432:SF3">
    <property type="entry name" value="ETHANOLAMINE UTILIZATION PROTEIN EUTJ"/>
    <property type="match status" value="1"/>
</dbReference>
<accession>A0A498CVZ9</accession>
<evidence type="ECO:0000313" key="1">
    <source>
        <dbReference type="EMBL" id="RLL08037.1"/>
    </source>
</evidence>
<dbReference type="SUPFAM" id="SSF53067">
    <property type="entry name" value="Actin-like ATPase domain"/>
    <property type="match status" value="1"/>
</dbReference>
<sequence length="319" mass="35108">MILSVEISAQWIHMVSARRRRRGVEIAGFGRMPTPEGCVKNGIVVNSSQLGEALARVARENGLRGKRMCLAVTSPAISFRELEVPAAKPRDLDRILAGEAAHLSASKQESLMDYVLLGSTEREGKQFFRAWCAVVPRSLVDGYRDAVRKAGFRPEAFDVACNAACKAYRLDRDLPKEETVIYAGVREDELCLSLFGGGGTRLYREAQVAAPKSPVENEYILSSLVPETADAESRQERLARAATAQLSRLVQFQLMHDKQRPVRRIFLCSDLSADSRLAGELREALRVDAASAAAPEGFKCPGDFPYSEYLYAVGAAIRL</sequence>
<dbReference type="InterPro" id="IPR043129">
    <property type="entry name" value="ATPase_NBD"/>
</dbReference>
<dbReference type="RefSeq" id="WP_121587556.1">
    <property type="nucleotide sequence ID" value="NZ_RCHT01000038.1"/>
</dbReference>
<protein>
    <recommendedName>
        <fullName evidence="3">Pilus assembly protein PilM</fullName>
    </recommendedName>
</protein>
<evidence type="ECO:0008006" key="3">
    <source>
        <dbReference type="Google" id="ProtNLM"/>
    </source>
</evidence>
<name>A0A498CVZ9_9FIRM</name>
<reference evidence="1 2" key="1">
    <citation type="submission" date="2018-10" db="EMBL/GenBank/DDBJ databases">
        <title>Anaerotruncus faecis sp. nov., isolated from human feces.</title>
        <authorList>
            <person name="Wang Y.-J."/>
        </authorList>
    </citation>
    <scope>NUCLEOTIDE SEQUENCE [LARGE SCALE GENOMIC DNA]</scope>
    <source>
        <strain evidence="1 2">22A2-44</strain>
    </source>
</reference>
<dbReference type="AlphaFoldDB" id="A0A498CVZ9"/>
<evidence type="ECO:0000313" key="2">
    <source>
        <dbReference type="Proteomes" id="UP000276301"/>
    </source>
</evidence>
<proteinExistence type="predicted"/>
<comment type="caution">
    <text evidence="1">The sequence shown here is derived from an EMBL/GenBank/DDBJ whole genome shotgun (WGS) entry which is preliminary data.</text>
</comment>
<dbReference type="Proteomes" id="UP000276301">
    <property type="component" value="Unassembled WGS sequence"/>
</dbReference>
<dbReference type="Pfam" id="PF11104">
    <property type="entry name" value="PilM_2"/>
    <property type="match status" value="1"/>
</dbReference>
<dbReference type="Gene3D" id="3.30.420.40">
    <property type="match status" value="1"/>
</dbReference>
<dbReference type="EMBL" id="RCHT01000038">
    <property type="protein sequence ID" value="RLL08037.1"/>
    <property type="molecule type" value="Genomic_DNA"/>
</dbReference>